<keyword evidence="2" id="KW-1185">Reference proteome</keyword>
<accession>A0A284RUN7</accession>
<sequence length="225" mass="25458">MESLLSPIFTLSLCYVMATNSYRTSFGSTRLSRLLLLIKGHNESILYGWAQLPIMRCVWLECLPRLVRWSLGDQFRRWDFLKRVLAIVVIGRLRDTLGYCDNKESLPQYDYEAYMIVANELPWLHEVSSSGSSSDGEPNAVEYSQVAAHPKFQEFLNSVHPSQEDVENAYSHLHREIPGVTGFLRALRVTIDGIGNSVRLLENADSTAIVASSPGHEELRQAARE</sequence>
<organism evidence="1 2">
    <name type="scientific">Armillaria ostoyae</name>
    <name type="common">Armillaria root rot fungus</name>
    <dbReference type="NCBI Taxonomy" id="47428"/>
    <lineage>
        <taxon>Eukaryota</taxon>
        <taxon>Fungi</taxon>
        <taxon>Dikarya</taxon>
        <taxon>Basidiomycota</taxon>
        <taxon>Agaricomycotina</taxon>
        <taxon>Agaricomycetes</taxon>
        <taxon>Agaricomycetidae</taxon>
        <taxon>Agaricales</taxon>
        <taxon>Marasmiineae</taxon>
        <taxon>Physalacriaceae</taxon>
        <taxon>Armillaria</taxon>
    </lineage>
</organism>
<dbReference type="Proteomes" id="UP000219338">
    <property type="component" value="Unassembled WGS sequence"/>
</dbReference>
<dbReference type="STRING" id="47428.A0A284RUN7"/>
<evidence type="ECO:0000313" key="1">
    <source>
        <dbReference type="EMBL" id="SJL12457.1"/>
    </source>
</evidence>
<proteinExistence type="predicted"/>
<dbReference type="OrthoDB" id="3038707at2759"/>
<protein>
    <submittedName>
        <fullName evidence="1">Uncharacterized protein</fullName>
    </submittedName>
</protein>
<gene>
    <name evidence="1" type="ORF">ARMOST_15884</name>
</gene>
<name>A0A284RUN7_ARMOS</name>
<dbReference type="EMBL" id="FUEG01000017">
    <property type="protein sequence ID" value="SJL12457.1"/>
    <property type="molecule type" value="Genomic_DNA"/>
</dbReference>
<evidence type="ECO:0000313" key="2">
    <source>
        <dbReference type="Proteomes" id="UP000219338"/>
    </source>
</evidence>
<dbReference type="AlphaFoldDB" id="A0A284RUN7"/>
<reference evidence="2" key="1">
    <citation type="journal article" date="2017" name="Nat. Ecol. Evol.">
        <title>Genome expansion and lineage-specific genetic innovations in the forest pathogenic fungi Armillaria.</title>
        <authorList>
            <person name="Sipos G."/>
            <person name="Prasanna A.N."/>
            <person name="Walter M.C."/>
            <person name="O'Connor E."/>
            <person name="Balint B."/>
            <person name="Krizsan K."/>
            <person name="Kiss B."/>
            <person name="Hess J."/>
            <person name="Varga T."/>
            <person name="Slot J."/>
            <person name="Riley R."/>
            <person name="Boka B."/>
            <person name="Rigling D."/>
            <person name="Barry K."/>
            <person name="Lee J."/>
            <person name="Mihaltcheva S."/>
            <person name="LaButti K."/>
            <person name="Lipzen A."/>
            <person name="Waldron R."/>
            <person name="Moloney N.M."/>
            <person name="Sperisen C."/>
            <person name="Kredics L."/>
            <person name="Vagvoelgyi C."/>
            <person name="Patrignani A."/>
            <person name="Fitzpatrick D."/>
            <person name="Nagy I."/>
            <person name="Doyle S."/>
            <person name="Anderson J.B."/>
            <person name="Grigoriev I.V."/>
            <person name="Gueldener U."/>
            <person name="Muensterkoetter M."/>
            <person name="Nagy L.G."/>
        </authorList>
    </citation>
    <scope>NUCLEOTIDE SEQUENCE [LARGE SCALE GENOMIC DNA]</scope>
    <source>
        <strain evidence="2">C18/9</strain>
    </source>
</reference>